<keyword evidence="4" id="KW-1185">Reference proteome</keyword>
<protein>
    <submittedName>
        <fullName evidence="3">Uncharacterized protein</fullName>
    </submittedName>
</protein>
<evidence type="ECO:0000256" key="1">
    <source>
        <dbReference type="SAM" id="Coils"/>
    </source>
</evidence>
<dbReference type="EMBL" id="BFEA01000208">
    <property type="protein sequence ID" value="GBG74660.1"/>
    <property type="molecule type" value="Genomic_DNA"/>
</dbReference>
<comment type="caution">
    <text evidence="3">The sequence shown here is derived from an EMBL/GenBank/DDBJ whole genome shotgun (WGS) entry which is preliminary data.</text>
</comment>
<proteinExistence type="predicted"/>
<evidence type="ECO:0000256" key="2">
    <source>
        <dbReference type="SAM" id="MobiDB-lite"/>
    </source>
</evidence>
<dbReference type="AlphaFoldDB" id="A0A388KX54"/>
<keyword evidence="1" id="KW-0175">Coiled coil</keyword>
<evidence type="ECO:0000313" key="4">
    <source>
        <dbReference type="Proteomes" id="UP000265515"/>
    </source>
</evidence>
<feature type="coiled-coil region" evidence="1">
    <location>
        <begin position="60"/>
        <end position="87"/>
    </location>
</feature>
<name>A0A388KX54_CHABU</name>
<dbReference type="Gramene" id="GBG74660">
    <property type="protein sequence ID" value="GBG74660"/>
    <property type="gene ID" value="CBR_g19068"/>
</dbReference>
<feature type="compositionally biased region" description="Acidic residues" evidence="2">
    <location>
        <begin position="326"/>
        <end position="339"/>
    </location>
</feature>
<dbReference type="Proteomes" id="UP000265515">
    <property type="component" value="Unassembled WGS sequence"/>
</dbReference>
<reference evidence="3 4" key="1">
    <citation type="journal article" date="2018" name="Cell">
        <title>The Chara Genome: Secondary Complexity and Implications for Plant Terrestrialization.</title>
        <authorList>
            <person name="Nishiyama T."/>
            <person name="Sakayama H."/>
            <person name="Vries J.D."/>
            <person name="Buschmann H."/>
            <person name="Saint-Marcoux D."/>
            <person name="Ullrich K.K."/>
            <person name="Haas F.B."/>
            <person name="Vanderstraeten L."/>
            <person name="Becker D."/>
            <person name="Lang D."/>
            <person name="Vosolsobe S."/>
            <person name="Rombauts S."/>
            <person name="Wilhelmsson P.K.I."/>
            <person name="Janitza P."/>
            <person name="Kern R."/>
            <person name="Heyl A."/>
            <person name="Rumpler F."/>
            <person name="Villalobos L.I.A.C."/>
            <person name="Clay J.M."/>
            <person name="Skokan R."/>
            <person name="Toyoda A."/>
            <person name="Suzuki Y."/>
            <person name="Kagoshima H."/>
            <person name="Schijlen E."/>
            <person name="Tajeshwar N."/>
            <person name="Catarino B."/>
            <person name="Hetherington A.J."/>
            <person name="Saltykova A."/>
            <person name="Bonnot C."/>
            <person name="Breuninger H."/>
            <person name="Symeonidi A."/>
            <person name="Radhakrishnan G.V."/>
            <person name="Van Nieuwerburgh F."/>
            <person name="Deforce D."/>
            <person name="Chang C."/>
            <person name="Karol K.G."/>
            <person name="Hedrich R."/>
            <person name="Ulvskov P."/>
            <person name="Glockner G."/>
            <person name="Delwiche C.F."/>
            <person name="Petrasek J."/>
            <person name="Van de Peer Y."/>
            <person name="Friml J."/>
            <person name="Beilby M."/>
            <person name="Dolan L."/>
            <person name="Kohara Y."/>
            <person name="Sugano S."/>
            <person name="Fujiyama A."/>
            <person name="Delaux P.-M."/>
            <person name="Quint M."/>
            <person name="TheiBen G."/>
            <person name="Hagemann M."/>
            <person name="Harholt J."/>
            <person name="Dunand C."/>
            <person name="Zachgo S."/>
            <person name="Langdale J."/>
            <person name="Maumus F."/>
            <person name="Straeten D.V.D."/>
            <person name="Gould S.B."/>
            <person name="Rensing S.A."/>
        </authorList>
    </citation>
    <scope>NUCLEOTIDE SEQUENCE [LARGE SCALE GENOMIC DNA]</scope>
    <source>
        <strain evidence="3 4">S276</strain>
    </source>
</reference>
<sequence length="339" mass="37981">MRVTEAKDKEEFKASIGKMVESQVRSVCEEVLGRKIGEGERPLAATTAEIRRRTYVEAQMNHEGEDLRKKEDEIVRLKQTMAEMQKQACRPHQSEQELTSLRMDNQYLIQNVIRSKEQVNELIKTTRATVGVATTSSPLPASAREKEKTTNEPTPGDIKLIDAYKKLRDDKDMAEREVQALKERINRIGFATATPTSMKRKRILRKSVSPPSNLRIRLSKAASPVKSGETSGSGQLNVKFVKLKNEWRDKFKKRVCIELSKLKKKEIEQLCGGEGLEYVTIQASAAAIADIYTDRAFGKRNVPPSVGNTETPEDSEESKDLVGGSEQEDDDDDGVPIGC</sequence>
<feature type="region of interest" description="Disordered" evidence="2">
    <location>
        <begin position="298"/>
        <end position="339"/>
    </location>
</feature>
<accession>A0A388KX54</accession>
<evidence type="ECO:0000313" key="3">
    <source>
        <dbReference type="EMBL" id="GBG74660.1"/>
    </source>
</evidence>
<feature type="region of interest" description="Disordered" evidence="2">
    <location>
        <begin position="133"/>
        <end position="157"/>
    </location>
</feature>
<gene>
    <name evidence="3" type="ORF">CBR_g19068</name>
</gene>
<organism evidence="3 4">
    <name type="scientific">Chara braunii</name>
    <name type="common">Braun's stonewort</name>
    <dbReference type="NCBI Taxonomy" id="69332"/>
    <lineage>
        <taxon>Eukaryota</taxon>
        <taxon>Viridiplantae</taxon>
        <taxon>Streptophyta</taxon>
        <taxon>Charophyceae</taxon>
        <taxon>Charales</taxon>
        <taxon>Characeae</taxon>
        <taxon>Chara</taxon>
    </lineage>
</organism>